<name>A0ABT3NU79_9PROT</name>
<dbReference type="PIRSF" id="PIRSF017082">
    <property type="entry name" value="YflP"/>
    <property type="match status" value="1"/>
</dbReference>
<accession>A0ABT3NU79</accession>
<dbReference type="Gene3D" id="3.40.190.150">
    <property type="entry name" value="Bordetella uptake gene, domain 1"/>
    <property type="match status" value="1"/>
</dbReference>
<keyword evidence="2" id="KW-0732">Signal</keyword>
<dbReference type="Pfam" id="PF03401">
    <property type="entry name" value="TctC"/>
    <property type="match status" value="1"/>
</dbReference>
<protein>
    <submittedName>
        <fullName evidence="3">Tripartite tricarboxylate transporter substrate-binding protein</fullName>
    </submittedName>
</protein>
<evidence type="ECO:0000313" key="4">
    <source>
        <dbReference type="Proteomes" id="UP001526430"/>
    </source>
</evidence>
<gene>
    <name evidence="3" type="ORF">OF850_08765</name>
</gene>
<dbReference type="PANTHER" id="PTHR42928">
    <property type="entry name" value="TRICARBOXYLATE-BINDING PROTEIN"/>
    <property type="match status" value="1"/>
</dbReference>
<comment type="similarity">
    <text evidence="1">Belongs to the UPF0065 (bug) family.</text>
</comment>
<dbReference type="Proteomes" id="UP001526430">
    <property type="component" value="Unassembled WGS sequence"/>
</dbReference>
<dbReference type="PANTHER" id="PTHR42928:SF5">
    <property type="entry name" value="BLR1237 PROTEIN"/>
    <property type="match status" value="1"/>
</dbReference>
<sequence length="319" mass="32694">MHRRTLFALSAALPVAAQAQPAFPTRPVRMIVPYAPGGGSDVVGRSVAEAMAPALGGTVVVENRAGAGGTIGADLVAKSSPDGHTILLVDWPHAISATAFPSLPYRALEDFEAVALLGRAPVMLFVRGDGPHRDMAGLLGTARSRPGQVVFATAGNGTGTHLAAELLQIAGRVQLNIVPYRGTGPAVTDLLAGHADALFTNTAGTAAHLRTGALRALCVLSEQRVPEFPDVPTTAELGLPHLRGAHWFGLLAPARTPAPAVAALHRAAVAALGTGPVATRLQAAGVTPSPLDPAAFQAMLADEIQRWGEVVRAAGVRVS</sequence>
<dbReference type="InterPro" id="IPR005064">
    <property type="entry name" value="BUG"/>
</dbReference>
<evidence type="ECO:0000313" key="3">
    <source>
        <dbReference type="EMBL" id="MCW8085715.1"/>
    </source>
</evidence>
<dbReference type="SUPFAM" id="SSF53850">
    <property type="entry name" value="Periplasmic binding protein-like II"/>
    <property type="match status" value="1"/>
</dbReference>
<comment type="caution">
    <text evidence="3">The sequence shown here is derived from an EMBL/GenBank/DDBJ whole genome shotgun (WGS) entry which is preliminary data.</text>
</comment>
<dbReference type="RefSeq" id="WP_301589650.1">
    <property type="nucleotide sequence ID" value="NZ_JAPFQI010000004.1"/>
</dbReference>
<dbReference type="EMBL" id="JAPFQI010000004">
    <property type="protein sequence ID" value="MCW8085715.1"/>
    <property type="molecule type" value="Genomic_DNA"/>
</dbReference>
<organism evidence="3 4">
    <name type="scientific">Sabulicella glaciei</name>
    <dbReference type="NCBI Taxonomy" id="2984948"/>
    <lineage>
        <taxon>Bacteria</taxon>
        <taxon>Pseudomonadati</taxon>
        <taxon>Pseudomonadota</taxon>
        <taxon>Alphaproteobacteria</taxon>
        <taxon>Acetobacterales</taxon>
        <taxon>Acetobacteraceae</taxon>
        <taxon>Sabulicella</taxon>
    </lineage>
</organism>
<proteinExistence type="inferred from homology"/>
<dbReference type="Gene3D" id="3.40.190.10">
    <property type="entry name" value="Periplasmic binding protein-like II"/>
    <property type="match status" value="1"/>
</dbReference>
<evidence type="ECO:0000256" key="2">
    <source>
        <dbReference type="SAM" id="SignalP"/>
    </source>
</evidence>
<feature type="signal peptide" evidence="2">
    <location>
        <begin position="1"/>
        <end position="19"/>
    </location>
</feature>
<dbReference type="InterPro" id="IPR042100">
    <property type="entry name" value="Bug_dom1"/>
</dbReference>
<reference evidence="3 4" key="1">
    <citation type="submission" date="2022-10" db="EMBL/GenBank/DDBJ databases">
        <title>Roseococcus glaciei nov., sp. nov., isolated from glacier.</title>
        <authorList>
            <person name="Liu Q."/>
            <person name="Xin Y.-H."/>
        </authorList>
    </citation>
    <scope>NUCLEOTIDE SEQUENCE [LARGE SCALE GENOMIC DNA]</scope>
    <source>
        <strain evidence="3 4">MDT2-1-1</strain>
    </source>
</reference>
<evidence type="ECO:0000256" key="1">
    <source>
        <dbReference type="ARBA" id="ARBA00006987"/>
    </source>
</evidence>
<keyword evidence="4" id="KW-1185">Reference proteome</keyword>
<feature type="chain" id="PRO_5046311297" evidence="2">
    <location>
        <begin position="20"/>
        <end position="319"/>
    </location>
</feature>